<evidence type="ECO:0000313" key="5">
    <source>
        <dbReference type="EMBL" id="ATZ16418.1"/>
    </source>
</evidence>
<dbReference type="PROSITE" id="PS51721">
    <property type="entry name" value="G_CP"/>
    <property type="match status" value="1"/>
</dbReference>
<sequence length="300" mass="33780">MIKNQKDKQQTDEHNNANSRFNWFPGHMNKTLKTIETKRPMIDLVIELVDSRAPISTQNPTFQKILGQKPRLLLMTKADLADPKVNAAWVADFEKNNQPVAFINYQQPNFIKKLVAEIEKTMANKQARQKERGLLKPQINALVVGIPNVGKSTFINHLSKTKKVKVGNQPGVTRGLQVLQLTSQINLIDSPGVLPAKLQSAKQANILAGLNTIRKDIYPVEEVAEAILTIVQTHYPKLFLGDAELSSENHYFAKEAKLRNQGSTLVMEQFLKKVADGEWPISLEFPTSWTEVATKENNHE</sequence>
<dbReference type="Pfam" id="PF01926">
    <property type="entry name" value="MMR_HSR1"/>
    <property type="match status" value="1"/>
</dbReference>
<dbReference type="InterPro" id="IPR019991">
    <property type="entry name" value="GTP-bd_ribosome_bgen"/>
</dbReference>
<dbReference type="GO" id="GO:0005525">
    <property type="term" value="F:GTP binding"/>
    <property type="evidence" value="ECO:0007669"/>
    <property type="project" value="UniProtKB-KW"/>
</dbReference>
<feature type="compositionally biased region" description="Basic and acidic residues" evidence="4">
    <location>
        <begin position="1"/>
        <end position="15"/>
    </location>
</feature>
<dbReference type="GO" id="GO:0003924">
    <property type="term" value="F:GTPase activity"/>
    <property type="evidence" value="ECO:0007669"/>
    <property type="project" value="TreeGrafter"/>
</dbReference>
<dbReference type="AlphaFoldDB" id="A0A2K8NTB1"/>
<comment type="function">
    <text evidence="3">Required for a late step of 50S ribosomal subunit assembly. Has GTPase activity.</text>
</comment>
<dbReference type="NCBIfam" id="TIGR03596">
    <property type="entry name" value="GTPase_YlqF"/>
    <property type="match status" value="1"/>
</dbReference>
<dbReference type="KEGG" id="efr:EFREU_v1c03920"/>
<dbReference type="GO" id="GO:0006412">
    <property type="term" value="P:translation"/>
    <property type="evidence" value="ECO:0007669"/>
    <property type="project" value="TreeGrafter"/>
</dbReference>
<dbReference type="InterPro" id="IPR030378">
    <property type="entry name" value="G_CP_dom"/>
</dbReference>
<dbReference type="InterPro" id="IPR016478">
    <property type="entry name" value="GTPase_MTG1"/>
</dbReference>
<dbReference type="CDD" id="cd01856">
    <property type="entry name" value="YlqF"/>
    <property type="match status" value="1"/>
</dbReference>
<dbReference type="GO" id="GO:0005737">
    <property type="term" value="C:cytoplasm"/>
    <property type="evidence" value="ECO:0007669"/>
    <property type="project" value="UniProtKB-SubCell"/>
</dbReference>
<comment type="similarity">
    <text evidence="3">Belongs to the TRAFAC class YlqF/YawG GTPase family. MTG1 subfamily.</text>
</comment>
<accession>A0A2K8NTB1</accession>
<comment type="subcellular location">
    <subcellularLocation>
        <location evidence="3">Cytoplasm</location>
    </subcellularLocation>
</comment>
<dbReference type="PANTHER" id="PTHR45782:SF4">
    <property type="entry name" value="MITOCHONDRIAL RIBOSOME-ASSOCIATED GTPASE 1"/>
    <property type="match status" value="1"/>
</dbReference>
<dbReference type="PANTHER" id="PTHR45782">
    <property type="entry name" value="MITOCHONDRIAL RIBOSOME-ASSOCIATED GTPASE 1"/>
    <property type="match status" value="1"/>
</dbReference>
<feature type="region of interest" description="Disordered" evidence="4">
    <location>
        <begin position="1"/>
        <end position="22"/>
    </location>
</feature>
<name>A0A2K8NTB1_9MOLU</name>
<dbReference type="PRINTS" id="PR00326">
    <property type="entry name" value="GTP1OBG"/>
</dbReference>
<keyword evidence="1 3" id="KW-0547">Nucleotide-binding</keyword>
<evidence type="ECO:0000256" key="2">
    <source>
        <dbReference type="ARBA" id="ARBA00023134"/>
    </source>
</evidence>
<evidence type="ECO:0000256" key="4">
    <source>
        <dbReference type="SAM" id="MobiDB-lite"/>
    </source>
</evidence>
<keyword evidence="2 3" id="KW-0342">GTP-binding</keyword>
<dbReference type="InterPro" id="IPR006073">
    <property type="entry name" value="GTP-bd"/>
</dbReference>
<dbReference type="SUPFAM" id="SSF52540">
    <property type="entry name" value="P-loop containing nucleoside triphosphate hydrolases"/>
    <property type="match status" value="1"/>
</dbReference>
<dbReference type="Gene3D" id="3.40.50.300">
    <property type="entry name" value="P-loop containing nucleotide triphosphate hydrolases"/>
    <property type="match status" value="1"/>
</dbReference>
<gene>
    <name evidence="5" type="primary">rbgA</name>
    <name evidence="5" type="ORF">EFREU_v1c03920</name>
</gene>
<evidence type="ECO:0000313" key="6">
    <source>
        <dbReference type="Proteomes" id="UP000232222"/>
    </source>
</evidence>
<evidence type="ECO:0000256" key="1">
    <source>
        <dbReference type="ARBA" id="ARBA00022741"/>
    </source>
</evidence>
<dbReference type="RefSeq" id="WP_100609375.1">
    <property type="nucleotide sequence ID" value="NZ_CP024962.1"/>
</dbReference>
<reference evidence="5 6" key="1">
    <citation type="submission" date="2017-11" db="EMBL/GenBank/DDBJ databases">
        <title>Genome sequence of Entomoplasma freundtii BARC 318 (ATCC 51999).</title>
        <authorList>
            <person name="Lo W.-S."/>
            <person name="Gasparich G.E."/>
            <person name="Kuo C.-H."/>
        </authorList>
    </citation>
    <scope>NUCLEOTIDE SEQUENCE [LARGE SCALE GENOMIC DNA]</scope>
    <source>
        <strain evidence="5 6">BARC 318</strain>
    </source>
</reference>
<keyword evidence="3" id="KW-0963">Cytoplasm</keyword>
<dbReference type="Proteomes" id="UP000232222">
    <property type="component" value="Chromosome"/>
</dbReference>
<organism evidence="5 6">
    <name type="scientific">Entomoplasma freundtii</name>
    <dbReference type="NCBI Taxonomy" id="74700"/>
    <lineage>
        <taxon>Bacteria</taxon>
        <taxon>Bacillati</taxon>
        <taxon>Mycoplasmatota</taxon>
        <taxon>Mollicutes</taxon>
        <taxon>Entomoplasmatales</taxon>
        <taxon>Entomoplasmataceae</taxon>
        <taxon>Entomoplasma</taxon>
    </lineage>
</organism>
<dbReference type="InterPro" id="IPR027417">
    <property type="entry name" value="P-loop_NTPase"/>
</dbReference>
<protein>
    <recommendedName>
        <fullName evidence="3">Ribosome biogenesis GTPase A</fullName>
    </recommendedName>
</protein>
<dbReference type="EMBL" id="CP024962">
    <property type="protein sequence ID" value="ATZ16418.1"/>
    <property type="molecule type" value="Genomic_DNA"/>
</dbReference>
<evidence type="ECO:0000256" key="3">
    <source>
        <dbReference type="PIRNR" id="PIRNR006230"/>
    </source>
</evidence>
<keyword evidence="6" id="KW-1185">Reference proteome</keyword>
<proteinExistence type="inferred from homology"/>
<dbReference type="OrthoDB" id="9779790at2"/>
<dbReference type="PIRSF" id="PIRSF006230">
    <property type="entry name" value="MG442"/>
    <property type="match status" value="1"/>
</dbReference>